<organism evidence="1 2">
    <name type="scientific">Trifolium medium</name>
    <dbReference type="NCBI Taxonomy" id="97028"/>
    <lineage>
        <taxon>Eukaryota</taxon>
        <taxon>Viridiplantae</taxon>
        <taxon>Streptophyta</taxon>
        <taxon>Embryophyta</taxon>
        <taxon>Tracheophyta</taxon>
        <taxon>Spermatophyta</taxon>
        <taxon>Magnoliopsida</taxon>
        <taxon>eudicotyledons</taxon>
        <taxon>Gunneridae</taxon>
        <taxon>Pentapetalae</taxon>
        <taxon>rosids</taxon>
        <taxon>fabids</taxon>
        <taxon>Fabales</taxon>
        <taxon>Fabaceae</taxon>
        <taxon>Papilionoideae</taxon>
        <taxon>50 kb inversion clade</taxon>
        <taxon>NPAAA clade</taxon>
        <taxon>Hologalegina</taxon>
        <taxon>IRL clade</taxon>
        <taxon>Trifolieae</taxon>
        <taxon>Trifolium</taxon>
    </lineage>
</organism>
<evidence type="ECO:0000313" key="1">
    <source>
        <dbReference type="EMBL" id="MCI69054.1"/>
    </source>
</evidence>
<proteinExistence type="predicted"/>
<reference evidence="1 2" key="1">
    <citation type="journal article" date="2018" name="Front. Plant Sci.">
        <title>Red Clover (Trifolium pratense) and Zigzag Clover (T. medium) - A Picture of Genomic Similarities and Differences.</title>
        <authorList>
            <person name="Dluhosova J."/>
            <person name="Istvanek J."/>
            <person name="Nedelnik J."/>
            <person name="Repkova J."/>
        </authorList>
    </citation>
    <scope>NUCLEOTIDE SEQUENCE [LARGE SCALE GENOMIC DNA]</scope>
    <source>
        <strain evidence="2">cv. 10/8</strain>
        <tissue evidence="1">Leaf</tissue>
    </source>
</reference>
<dbReference type="AlphaFoldDB" id="A0A392U8C8"/>
<comment type="caution">
    <text evidence="1">The sequence shown here is derived from an EMBL/GenBank/DDBJ whole genome shotgun (WGS) entry which is preliminary data.</text>
</comment>
<name>A0A392U8C8_9FABA</name>
<sequence length="42" mass="4927">MKFSSWKTLMMNDEEDINIDEDDINIDDLYEVLSMEEGMPVA</sequence>
<evidence type="ECO:0000313" key="2">
    <source>
        <dbReference type="Proteomes" id="UP000265520"/>
    </source>
</evidence>
<protein>
    <submittedName>
        <fullName evidence="1">Uncharacterized protein</fullName>
    </submittedName>
</protein>
<dbReference type="Proteomes" id="UP000265520">
    <property type="component" value="Unassembled WGS sequence"/>
</dbReference>
<dbReference type="EMBL" id="LXQA010748289">
    <property type="protein sequence ID" value="MCI69054.1"/>
    <property type="molecule type" value="Genomic_DNA"/>
</dbReference>
<accession>A0A392U8C8</accession>
<keyword evidence="2" id="KW-1185">Reference proteome</keyword>